<dbReference type="Gene3D" id="1.10.3990.20">
    <property type="entry name" value="protein bp1543"/>
    <property type="match status" value="1"/>
</dbReference>
<name>A0A120FIL9_9HYPH</name>
<dbReference type="AlphaFoldDB" id="A0A120FIL9"/>
<gene>
    <name evidence="2" type="ORF">AS026_13170</name>
</gene>
<organism evidence="2 3">
    <name type="scientific">Rhizobium altiplani</name>
    <dbReference type="NCBI Taxonomy" id="1864509"/>
    <lineage>
        <taxon>Bacteria</taxon>
        <taxon>Pseudomonadati</taxon>
        <taxon>Pseudomonadota</taxon>
        <taxon>Alphaproteobacteria</taxon>
        <taxon>Hyphomicrobiales</taxon>
        <taxon>Rhizobiaceae</taxon>
        <taxon>Rhizobium/Agrobacterium group</taxon>
        <taxon>Rhizobium</taxon>
    </lineage>
</organism>
<dbReference type="RefSeq" id="WP_062372193.1">
    <property type="nucleotide sequence ID" value="NZ_LNCD01000103.1"/>
</dbReference>
<keyword evidence="3" id="KW-1185">Reference proteome</keyword>
<dbReference type="EMBL" id="LNCD01000103">
    <property type="protein sequence ID" value="KWV47719.1"/>
    <property type="molecule type" value="Genomic_DNA"/>
</dbReference>
<dbReference type="OrthoDB" id="5458732at2"/>
<proteinExistence type="predicted"/>
<feature type="domain" description="Ribbon-helix-helix" evidence="1">
    <location>
        <begin position="17"/>
        <end position="83"/>
    </location>
</feature>
<dbReference type="InterPro" id="IPR027373">
    <property type="entry name" value="RHH_dom"/>
</dbReference>
<protein>
    <recommendedName>
        <fullName evidence="1">Ribbon-helix-helix domain-containing protein</fullName>
    </recommendedName>
</protein>
<evidence type="ECO:0000313" key="2">
    <source>
        <dbReference type="EMBL" id="KWV47719.1"/>
    </source>
</evidence>
<evidence type="ECO:0000313" key="3">
    <source>
        <dbReference type="Proteomes" id="UP000068164"/>
    </source>
</evidence>
<dbReference type="Proteomes" id="UP000068164">
    <property type="component" value="Unassembled WGS sequence"/>
</dbReference>
<dbReference type="Pfam" id="PF13467">
    <property type="entry name" value="RHH_4"/>
    <property type="match status" value="1"/>
</dbReference>
<dbReference type="InterPro" id="IPR038268">
    <property type="entry name" value="RHH_sf"/>
</dbReference>
<comment type="caution">
    <text evidence="2">The sequence shown here is derived from an EMBL/GenBank/DDBJ whole genome shotgun (WGS) entry which is preliminary data.</text>
</comment>
<sequence>MMCRILTRREHDRFLKVTRSIRIAGHSTSIRLEAAFWETLDDMATVEGVPRARLIEQLHYEAVERHGVATSLASMLRTVCLLYQQEKIRAAPSTAEAGLIRN</sequence>
<reference evidence="2 3" key="1">
    <citation type="submission" date="2015-11" db="EMBL/GenBank/DDBJ databases">
        <title>Draft Genome Sequence of the Strain BR 10423 (Rhizobium sp.) isolated from nodules of Mimosa pudica.</title>
        <authorList>
            <person name="Barauna A.C."/>
            <person name="Zilli J.E."/>
            <person name="Simoes-Araujo J.L."/>
            <person name="Reis V.M."/>
            <person name="James E.K."/>
            <person name="Reis F.B.Jr."/>
            <person name="Rouws L.F."/>
            <person name="Passos S.R."/>
            <person name="Gois S.R."/>
        </authorList>
    </citation>
    <scope>NUCLEOTIDE SEQUENCE [LARGE SCALE GENOMIC DNA]</scope>
    <source>
        <strain evidence="2 3">BR10423</strain>
    </source>
</reference>
<evidence type="ECO:0000259" key="1">
    <source>
        <dbReference type="Pfam" id="PF13467"/>
    </source>
</evidence>
<accession>A0A120FIL9</accession>